<name>A0A0S1MJY3_PHAPC</name>
<evidence type="ECO:0000313" key="2">
    <source>
        <dbReference type="EMBL" id="ALL41215.1"/>
    </source>
</evidence>
<feature type="signal peptide" evidence="1">
    <location>
        <begin position="1"/>
        <end position="23"/>
    </location>
</feature>
<evidence type="ECO:0000256" key="1">
    <source>
        <dbReference type="SAM" id="SignalP"/>
    </source>
</evidence>
<dbReference type="PANTHER" id="PTHR38849">
    <property type="entry name" value="SMALL SECRETED PROTEIN"/>
    <property type="match status" value="1"/>
</dbReference>
<proteinExistence type="evidence at transcript level"/>
<keyword evidence="1" id="KW-0732">Signal</keyword>
<sequence length="165" mass="17489">MKLQISALVISIVLGSLIGSVISNPTFTKRQIALKSYNDFQISDGTAGNCQAAADKVFAVSGDLKAVSKTDLDNLNTMARAAVTSEEQFNTAIAAATGEKADELKAGKTCNKVLKLTGELQVLNVKQAQGDDVAAKIATEQKKLNENLKLDKENAGKKMISFINA</sequence>
<feature type="chain" id="PRO_5006589275" description="Secreted protein" evidence="1">
    <location>
        <begin position="24"/>
        <end position="165"/>
    </location>
</feature>
<dbReference type="PANTHER" id="PTHR38849:SF1">
    <property type="entry name" value="SMALL SECRETED PROTEIN"/>
    <property type="match status" value="1"/>
</dbReference>
<dbReference type="OrthoDB" id="2496860at2759"/>
<protein>
    <recommendedName>
        <fullName evidence="3">Secreted protein</fullName>
    </recommendedName>
</protein>
<dbReference type="EMBL" id="KT247126">
    <property type="protein sequence ID" value="ALL41215.1"/>
    <property type="molecule type" value="mRNA"/>
</dbReference>
<evidence type="ECO:0008006" key="3">
    <source>
        <dbReference type="Google" id="ProtNLM"/>
    </source>
</evidence>
<reference evidence="2" key="1">
    <citation type="submission" date="2015-07" db="EMBL/GenBank/DDBJ databases">
        <title>Elucidating the P. pachyrhizi secretome and potential effectors.</title>
        <authorList>
            <person name="de Carvalho M.C.C.G."/>
            <person name="Nascimento L.C."/>
            <person name="Darben L.M."/>
            <person name="Polizel-Podanosqui A.M."/>
            <person name="Lopes-Caitar V.S."/>
            <person name="Rocha C.S."/>
            <person name="Qi M."/>
            <person name="Carazolle M."/>
            <person name="Kuwahara M.K."/>
            <person name="Pereira G.A.G."/>
            <person name="Abdelnoor R.V."/>
            <person name="Whitham S.A."/>
            <person name="Marcelino-Guimaraes F.C."/>
        </authorList>
    </citation>
    <scope>NUCLEOTIDE SEQUENCE</scope>
</reference>
<accession>A0A0S1MJY3</accession>
<organism evidence="2">
    <name type="scientific">Phakopsora pachyrhizi</name>
    <name type="common">Asian soybean rust disease fungus</name>
    <dbReference type="NCBI Taxonomy" id="170000"/>
    <lineage>
        <taxon>Eukaryota</taxon>
        <taxon>Fungi</taxon>
        <taxon>Dikarya</taxon>
        <taxon>Basidiomycota</taxon>
        <taxon>Pucciniomycotina</taxon>
        <taxon>Pucciniomycetes</taxon>
        <taxon>Pucciniales</taxon>
        <taxon>Phakopsoraceae</taxon>
        <taxon>Phakopsora</taxon>
    </lineage>
</organism>
<dbReference type="AlphaFoldDB" id="A0A0S1MJY3"/>